<evidence type="ECO:0000313" key="1">
    <source>
        <dbReference type="EMBL" id="KAI4300009.1"/>
    </source>
</evidence>
<dbReference type="Proteomes" id="UP000828941">
    <property type="component" value="Chromosome 13"/>
</dbReference>
<sequence length="411" mass="45827">MEGEDEGSSCSAGVCSSVEWGRKLTRDDGGDKEGDFEGSDVLTVVTTNTSNTWVMDSGASYHMTFNKNWFHSFKEWKGSVRLGDDKVLPVKGSGLLHIKMHDGIVKTFDAWYVPDLRKNLISLGTLDNQGHKFAGGDGQIKVLKGAFLVIKGKCQHGIYTLLGNSVMGSVAVSSSSNQGNDCTKLWHRKLGHMSEQGLTILAKKGLLDGAEILRFVLWASNVWVYFLKSKDKVFGWFKEWKTMVEKRTGKQVKTLRTNNGLEFYNAPFDEFCKKEVNTASYLVNRSPFTVIDCKTPQEVWYGTPSDYSSLRIFGCPAYAHVNDGKVEPRAIKCIFLGYVVGVKGYRLWCTEKDRTPRFIISRDVTFDESTVCGQKKELGDLAGKTDYGASQKVEFEVEVEAPNGMLENPTT</sequence>
<proteinExistence type="predicted"/>
<dbReference type="EMBL" id="CM039438">
    <property type="protein sequence ID" value="KAI4300009.1"/>
    <property type="molecule type" value="Genomic_DNA"/>
</dbReference>
<reference evidence="1 2" key="1">
    <citation type="journal article" date="2022" name="DNA Res.">
        <title>Chromosomal-level genome assembly of the orchid tree Bauhinia variegata (Leguminosae; Cercidoideae) supports the allotetraploid origin hypothesis of Bauhinia.</title>
        <authorList>
            <person name="Zhong Y."/>
            <person name="Chen Y."/>
            <person name="Zheng D."/>
            <person name="Pang J."/>
            <person name="Liu Y."/>
            <person name="Luo S."/>
            <person name="Meng S."/>
            <person name="Qian L."/>
            <person name="Wei D."/>
            <person name="Dai S."/>
            <person name="Zhou R."/>
        </authorList>
    </citation>
    <scope>NUCLEOTIDE SEQUENCE [LARGE SCALE GENOMIC DNA]</scope>
    <source>
        <strain evidence="1">BV-YZ2020</strain>
    </source>
</reference>
<comment type="caution">
    <text evidence="1">The sequence shown here is derived from an EMBL/GenBank/DDBJ whole genome shotgun (WGS) entry which is preliminary data.</text>
</comment>
<name>A0ACB9KRM8_BAUVA</name>
<accession>A0ACB9KRM8</accession>
<protein>
    <submittedName>
        <fullName evidence="1">Uncharacterized protein</fullName>
    </submittedName>
</protein>
<evidence type="ECO:0000313" key="2">
    <source>
        <dbReference type="Proteomes" id="UP000828941"/>
    </source>
</evidence>
<gene>
    <name evidence="1" type="ORF">L6164_033429</name>
</gene>
<keyword evidence="2" id="KW-1185">Reference proteome</keyword>
<organism evidence="1 2">
    <name type="scientific">Bauhinia variegata</name>
    <name type="common">Purple orchid tree</name>
    <name type="synonym">Phanera variegata</name>
    <dbReference type="NCBI Taxonomy" id="167791"/>
    <lineage>
        <taxon>Eukaryota</taxon>
        <taxon>Viridiplantae</taxon>
        <taxon>Streptophyta</taxon>
        <taxon>Embryophyta</taxon>
        <taxon>Tracheophyta</taxon>
        <taxon>Spermatophyta</taxon>
        <taxon>Magnoliopsida</taxon>
        <taxon>eudicotyledons</taxon>
        <taxon>Gunneridae</taxon>
        <taxon>Pentapetalae</taxon>
        <taxon>rosids</taxon>
        <taxon>fabids</taxon>
        <taxon>Fabales</taxon>
        <taxon>Fabaceae</taxon>
        <taxon>Cercidoideae</taxon>
        <taxon>Cercideae</taxon>
        <taxon>Bauhiniinae</taxon>
        <taxon>Bauhinia</taxon>
    </lineage>
</organism>